<keyword evidence="2" id="KW-1185">Reference proteome</keyword>
<gene>
    <name evidence="1" type="ORF">LX16_1107</name>
</gene>
<organism evidence="1 2">
    <name type="scientific">Stackebrandtia albiflava</name>
    <dbReference type="NCBI Taxonomy" id="406432"/>
    <lineage>
        <taxon>Bacteria</taxon>
        <taxon>Bacillati</taxon>
        <taxon>Actinomycetota</taxon>
        <taxon>Actinomycetes</taxon>
        <taxon>Glycomycetales</taxon>
        <taxon>Glycomycetaceae</taxon>
        <taxon>Stackebrandtia</taxon>
    </lineage>
</organism>
<evidence type="ECO:0000313" key="1">
    <source>
        <dbReference type="EMBL" id="TWJ15404.1"/>
    </source>
</evidence>
<dbReference type="Gene3D" id="1.10.287.1060">
    <property type="entry name" value="ESAT-6-like"/>
    <property type="match status" value="1"/>
</dbReference>
<dbReference type="OrthoDB" id="4278078at2"/>
<sequence>MPAGIIAANFSQLADLEANVIQTGTELIQVVEQLMVQLQGMEWEAADRTAYQELQETWNSEDFSLQEILQQIGRQVGIASEGTQSTIMRNAAQFG</sequence>
<dbReference type="Proteomes" id="UP000321617">
    <property type="component" value="Unassembled WGS sequence"/>
</dbReference>
<dbReference type="RefSeq" id="WP_147134028.1">
    <property type="nucleotide sequence ID" value="NZ_BAABIJ010000001.1"/>
</dbReference>
<proteinExistence type="predicted"/>
<dbReference type="EMBL" id="VLLL01000005">
    <property type="protein sequence ID" value="TWJ15404.1"/>
    <property type="molecule type" value="Genomic_DNA"/>
</dbReference>
<dbReference type="InterPro" id="IPR036689">
    <property type="entry name" value="ESAT-6-like_sf"/>
</dbReference>
<dbReference type="SUPFAM" id="SSF140453">
    <property type="entry name" value="EsxAB dimer-like"/>
    <property type="match status" value="1"/>
</dbReference>
<evidence type="ECO:0000313" key="2">
    <source>
        <dbReference type="Proteomes" id="UP000321617"/>
    </source>
</evidence>
<accession>A0A562VBZ7</accession>
<name>A0A562VBZ7_9ACTN</name>
<protein>
    <submittedName>
        <fullName evidence="1">Uncharacterized protein YukE</fullName>
    </submittedName>
</protein>
<dbReference type="AlphaFoldDB" id="A0A562VBZ7"/>
<comment type="caution">
    <text evidence="1">The sequence shown here is derived from an EMBL/GenBank/DDBJ whole genome shotgun (WGS) entry which is preliminary data.</text>
</comment>
<reference evidence="1 2" key="1">
    <citation type="journal article" date="2013" name="Stand. Genomic Sci.">
        <title>Genomic Encyclopedia of Type Strains, Phase I: The one thousand microbial genomes (KMG-I) project.</title>
        <authorList>
            <person name="Kyrpides N.C."/>
            <person name="Woyke T."/>
            <person name="Eisen J.A."/>
            <person name="Garrity G."/>
            <person name="Lilburn T.G."/>
            <person name="Beck B.J."/>
            <person name="Whitman W.B."/>
            <person name="Hugenholtz P."/>
            <person name="Klenk H.P."/>
        </authorList>
    </citation>
    <scope>NUCLEOTIDE SEQUENCE [LARGE SCALE GENOMIC DNA]</scope>
    <source>
        <strain evidence="1 2">DSM 45044</strain>
    </source>
</reference>